<comment type="caution">
    <text evidence="1">The sequence shown here is derived from an EMBL/GenBank/DDBJ whole genome shotgun (WGS) entry which is preliminary data.</text>
</comment>
<keyword evidence="2" id="KW-1185">Reference proteome</keyword>
<dbReference type="AlphaFoldDB" id="U1F9H2"/>
<name>U1F9H2_9ACTN</name>
<reference evidence="1 2" key="1">
    <citation type="journal article" date="2013" name="BMC Genomics">
        <title>Comparative genomics reveals distinct host-interacting traits of three major human-associated propionibacteria.</title>
        <authorList>
            <person name="Mak T.N."/>
            <person name="Schmid M."/>
            <person name="Brzuszkiewicz E."/>
            <person name="Zeng G."/>
            <person name="Meyer R."/>
            <person name="Sfanos K.S."/>
            <person name="Brinkmann V."/>
            <person name="Meyer T.F."/>
            <person name="Bruggemann H."/>
        </authorList>
    </citation>
    <scope>NUCLEOTIDE SEQUENCE [LARGE SCALE GENOMIC DNA]</scope>
    <source>
        <strain evidence="1 2">DSM 20700</strain>
    </source>
</reference>
<dbReference type="EMBL" id="AOSS01000294">
    <property type="protein sequence ID" value="ERF55666.1"/>
    <property type="molecule type" value="Genomic_DNA"/>
</dbReference>
<organism evidence="1 2">
    <name type="scientific">Cutibacterium granulosum DSM 20700</name>
    <dbReference type="NCBI Taxonomy" id="1160719"/>
    <lineage>
        <taxon>Bacteria</taxon>
        <taxon>Bacillati</taxon>
        <taxon>Actinomycetota</taxon>
        <taxon>Actinomycetes</taxon>
        <taxon>Propionibacteriales</taxon>
        <taxon>Propionibacteriaceae</taxon>
        <taxon>Cutibacterium</taxon>
    </lineage>
</organism>
<gene>
    <name evidence="1" type="ORF">H641_07827</name>
</gene>
<evidence type="ECO:0000313" key="1">
    <source>
        <dbReference type="EMBL" id="ERF55666.1"/>
    </source>
</evidence>
<dbReference type="Proteomes" id="UP000016307">
    <property type="component" value="Unassembled WGS sequence"/>
</dbReference>
<evidence type="ECO:0000313" key="2">
    <source>
        <dbReference type="Proteomes" id="UP000016307"/>
    </source>
</evidence>
<proteinExistence type="predicted"/>
<sequence length="79" mass="8367">MAANTDMDVPVKVQRGGCNDVIRVILKRCRQHSGCCDGSIVVCPTPSTRSCSAISPLGVGHNLMSTIAKTRHTKTGATR</sequence>
<accession>U1F9H2</accession>
<protein>
    <submittedName>
        <fullName evidence="1">Uncharacterized protein</fullName>
    </submittedName>
</protein>